<keyword evidence="1" id="KW-1133">Transmembrane helix</keyword>
<keyword evidence="2" id="KW-0732">Signal</keyword>
<feature type="chain" id="PRO_5009943517" evidence="2">
    <location>
        <begin position="21"/>
        <end position="237"/>
    </location>
</feature>
<feature type="transmembrane region" description="Helical" evidence="1">
    <location>
        <begin position="184"/>
        <end position="201"/>
    </location>
</feature>
<evidence type="ECO:0000313" key="3">
    <source>
        <dbReference type="EMBL" id="SIS89114.1"/>
    </source>
</evidence>
<evidence type="ECO:0000256" key="1">
    <source>
        <dbReference type="SAM" id="Phobius"/>
    </source>
</evidence>
<dbReference type="AlphaFoldDB" id="A0A1N7MSK2"/>
<organism evidence="3 4">
    <name type="scientific">Roseivivax lentus</name>
    <dbReference type="NCBI Taxonomy" id="633194"/>
    <lineage>
        <taxon>Bacteria</taxon>
        <taxon>Pseudomonadati</taxon>
        <taxon>Pseudomonadota</taxon>
        <taxon>Alphaproteobacteria</taxon>
        <taxon>Rhodobacterales</taxon>
        <taxon>Roseobacteraceae</taxon>
        <taxon>Roseivivax</taxon>
    </lineage>
</organism>
<feature type="signal peptide" evidence="2">
    <location>
        <begin position="1"/>
        <end position="20"/>
    </location>
</feature>
<keyword evidence="1" id="KW-0812">Transmembrane</keyword>
<sequence length="237" mass="25647">MCWSATASVGMVALGGAALAVTAMRGEPKAIWVTLGFFTAMEDLQAVGYSVVDECSNPANQSITLLSYLHIAFQPLFINAFAMAIAPSPVPKWQSRWVYGLAALATGVMLLKLVPLQALGTCTPGSPLCGPRICLISGDWHIGWILPLNGFLEGISSTFGIDIWFPAYFVAVFALPLWYGAWRFVLFHLLIGPFLAFTLTTNPNEQPAIWCLFSVGIILVSLSPFIRVRVMGAHQPA</sequence>
<keyword evidence="1" id="KW-0472">Membrane</keyword>
<gene>
    <name evidence="3" type="ORF">SAMN05421759_105155</name>
</gene>
<accession>A0A1N7MSK2</accession>
<dbReference type="InterPro" id="IPR043912">
    <property type="entry name" value="DUF5765"/>
</dbReference>
<reference evidence="4" key="1">
    <citation type="submission" date="2017-01" db="EMBL/GenBank/DDBJ databases">
        <authorList>
            <person name="Varghese N."/>
            <person name="Submissions S."/>
        </authorList>
    </citation>
    <scope>NUCLEOTIDE SEQUENCE [LARGE SCALE GENOMIC DNA]</scope>
    <source>
        <strain evidence="4">DSM 29430</strain>
    </source>
</reference>
<dbReference type="EMBL" id="FTOQ01000005">
    <property type="protein sequence ID" value="SIS89114.1"/>
    <property type="molecule type" value="Genomic_DNA"/>
</dbReference>
<dbReference type="OrthoDB" id="8548427at2"/>
<name>A0A1N7MSK2_9RHOB</name>
<feature type="transmembrane region" description="Helical" evidence="1">
    <location>
        <begin position="97"/>
        <end position="118"/>
    </location>
</feature>
<protein>
    <submittedName>
        <fullName evidence="3">Uncharacterized protein</fullName>
    </submittedName>
</protein>
<evidence type="ECO:0000313" key="4">
    <source>
        <dbReference type="Proteomes" id="UP000186684"/>
    </source>
</evidence>
<keyword evidence="4" id="KW-1185">Reference proteome</keyword>
<proteinExistence type="predicted"/>
<dbReference type="Pfam" id="PF19069">
    <property type="entry name" value="DUF5765"/>
    <property type="match status" value="1"/>
</dbReference>
<feature type="transmembrane region" description="Helical" evidence="1">
    <location>
        <begin position="207"/>
        <end position="226"/>
    </location>
</feature>
<evidence type="ECO:0000256" key="2">
    <source>
        <dbReference type="SAM" id="SignalP"/>
    </source>
</evidence>
<feature type="transmembrane region" description="Helical" evidence="1">
    <location>
        <begin position="65"/>
        <end position="85"/>
    </location>
</feature>
<dbReference type="Proteomes" id="UP000186684">
    <property type="component" value="Unassembled WGS sequence"/>
</dbReference>
<feature type="transmembrane region" description="Helical" evidence="1">
    <location>
        <begin position="154"/>
        <end position="177"/>
    </location>
</feature>
<dbReference type="STRING" id="633194.SAMN05421759_105155"/>